<dbReference type="HOGENOM" id="CLU_033553_0_0_1"/>
<sequence>MLLVQQRPQFLSMATSANLSHRRNPSAPPAVLVQPTKTPGLLTLSKPPRSNPPRQHQQQRQQTPQQRLPRGKGPSGNNQRSPQPARAQAQPVDEEKKVPLPTNAVAEISGTVVERASSATPTPEKTMRQKPSKDKAVPRGTSPSNHRTPLRRHPHHQLSPPAPEIPSQAEVSTTFNPTLPFSHRDRKVNSNLFDPFVVSDDSDSQSDSLPNGIPVVTIPKLTRPSGKLAKRRQPMQVPDSPTPSKARARSVPLPTSAKGRSTPNLSRSDVAPTRAVRPSVRRPATTGPSTSSLPEWDAFPVCDDTTDVDDDTPPSTPVRARSEEVTWQQVTPFESGPHTAPLSSTSGWPFNTAPVTPERRQPKNHFRSPSEGVFNLSFDEDMSASSGSEMMGEFRPSTSKMAKRHIMSGPPRRMSPGAKTSYSEGEEEKAPYFASSMFQNSPSPEDLPAPIFVARV</sequence>
<dbReference type="EMBL" id="KL197717">
    <property type="protein sequence ID" value="KDQ58387.1"/>
    <property type="molecule type" value="Genomic_DNA"/>
</dbReference>
<dbReference type="STRING" id="933084.A0A067Q4G5"/>
<proteinExistence type="predicted"/>
<feature type="compositionally biased region" description="Basic and acidic residues" evidence="1">
    <location>
        <begin position="125"/>
        <end position="137"/>
    </location>
</feature>
<organism evidence="2 3">
    <name type="scientific">Jaapia argillacea MUCL 33604</name>
    <dbReference type="NCBI Taxonomy" id="933084"/>
    <lineage>
        <taxon>Eukaryota</taxon>
        <taxon>Fungi</taxon>
        <taxon>Dikarya</taxon>
        <taxon>Basidiomycota</taxon>
        <taxon>Agaricomycotina</taxon>
        <taxon>Agaricomycetes</taxon>
        <taxon>Agaricomycetidae</taxon>
        <taxon>Jaapiales</taxon>
        <taxon>Jaapiaceae</taxon>
        <taxon>Jaapia</taxon>
    </lineage>
</organism>
<feature type="compositionally biased region" description="Low complexity" evidence="1">
    <location>
        <begin position="82"/>
        <end position="91"/>
    </location>
</feature>
<keyword evidence="3" id="KW-1185">Reference proteome</keyword>
<dbReference type="InParanoid" id="A0A067Q4G5"/>
<evidence type="ECO:0000256" key="1">
    <source>
        <dbReference type="SAM" id="MobiDB-lite"/>
    </source>
</evidence>
<feature type="compositionally biased region" description="Polar residues" evidence="1">
    <location>
        <begin position="258"/>
        <end position="267"/>
    </location>
</feature>
<feature type="compositionally biased region" description="Low complexity" evidence="1">
    <location>
        <begin position="383"/>
        <end position="393"/>
    </location>
</feature>
<feature type="region of interest" description="Disordered" evidence="1">
    <location>
        <begin position="14"/>
        <end position="456"/>
    </location>
</feature>
<accession>A0A067Q4G5</accession>
<name>A0A067Q4G5_9AGAM</name>
<feature type="compositionally biased region" description="Low complexity" evidence="1">
    <location>
        <begin position="52"/>
        <end position="68"/>
    </location>
</feature>
<feature type="compositionally biased region" description="Polar residues" evidence="1">
    <location>
        <begin position="169"/>
        <end position="179"/>
    </location>
</feature>
<feature type="compositionally biased region" description="Low complexity" evidence="1">
    <location>
        <begin position="192"/>
        <end position="210"/>
    </location>
</feature>
<evidence type="ECO:0000313" key="3">
    <source>
        <dbReference type="Proteomes" id="UP000027265"/>
    </source>
</evidence>
<reference evidence="3" key="1">
    <citation type="journal article" date="2014" name="Proc. Natl. Acad. Sci. U.S.A.">
        <title>Extensive sampling of basidiomycete genomes demonstrates inadequacy of the white-rot/brown-rot paradigm for wood decay fungi.</title>
        <authorList>
            <person name="Riley R."/>
            <person name="Salamov A.A."/>
            <person name="Brown D.W."/>
            <person name="Nagy L.G."/>
            <person name="Floudas D."/>
            <person name="Held B.W."/>
            <person name="Levasseur A."/>
            <person name="Lombard V."/>
            <person name="Morin E."/>
            <person name="Otillar R."/>
            <person name="Lindquist E.A."/>
            <person name="Sun H."/>
            <person name="LaButti K.M."/>
            <person name="Schmutz J."/>
            <person name="Jabbour D."/>
            <person name="Luo H."/>
            <person name="Baker S.E."/>
            <person name="Pisabarro A.G."/>
            <person name="Walton J.D."/>
            <person name="Blanchette R.A."/>
            <person name="Henrissat B."/>
            <person name="Martin F."/>
            <person name="Cullen D."/>
            <person name="Hibbett D.S."/>
            <person name="Grigoriev I.V."/>
        </authorList>
    </citation>
    <scope>NUCLEOTIDE SEQUENCE [LARGE SCALE GENOMIC DNA]</scope>
    <source>
        <strain evidence="3">MUCL 33604</strain>
    </source>
</reference>
<protein>
    <submittedName>
        <fullName evidence="2">Uncharacterized protein</fullName>
    </submittedName>
</protein>
<dbReference type="OrthoDB" id="3226344at2759"/>
<dbReference type="AlphaFoldDB" id="A0A067Q4G5"/>
<gene>
    <name evidence="2" type="ORF">JAAARDRAFT_57326</name>
</gene>
<evidence type="ECO:0000313" key="2">
    <source>
        <dbReference type="EMBL" id="KDQ58387.1"/>
    </source>
</evidence>
<dbReference type="Proteomes" id="UP000027265">
    <property type="component" value="Unassembled WGS sequence"/>
</dbReference>